<evidence type="ECO:0000313" key="2">
    <source>
        <dbReference type="EMBL" id="KAG0278489.1"/>
    </source>
</evidence>
<accession>A0ABQ7JKX3</accession>
<feature type="region of interest" description="Disordered" evidence="1">
    <location>
        <begin position="17"/>
        <end position="44"/>
    </location>
</feature>
<dbReference type="Proteomes" id="UP001194696">
    <property type="component" value="Unassembled WGS sequence"/>
</dbReference>
<evidence type="ECO:0000313" key="3">
    <source>
        <dbReference type="Proteomes" id="UP001194696"/>
    </source>
</evidence>
<sequence>MSQQQDSQVSLFSNNAYGAYNNENGEDDDYNDVGMPSSIVSFSEPNPEDIALQIAILTTHLAMDNGNQDDGGDDNAFDDDHVELFMPDVFESFDEPDLDEVAWQVTLLTLSGNHGHPR</sequence>
<gene>
    <name evidence="2" type="ORF">BGZ96_002365</name>
</gene>
<reference evidence="2 3" key="1">
    <citation type="journal article" date="2020" name="Fungal Divers.">
        <title>Resolving the Mortierellaceae phylogeny through synthesis of multi-gene phylogenetics and phylogenomics.</title>
        <authorList>
            <person name="Vandepol N."/>
            <person name="Liber J."/>
            <person name="Desiro A."/>
            <person name="Na H."/>
            <person name="Kennedy M."/>
            <person name="Barry K."/>
            <person name="Grigoriev I.V."/>
            <person name="Miller A.N."/>
            <person name="O'Donnell K."/>
            <person name="Stajich J.E."/>
            <person name="Bonito G."/>
        </authorList>
    </citation>
    <scope>NUCLEOTIDE SEQUENCE [LARGE SCALE GENOMIC DNA]</scope>
    <source>
        <strain evidence="2 3">AD045</strain>
    </source>
</reference>
<evidence type="ECO:0000256" key="1">
    <source>
        <dbReference type="SAM" id="MobiDB-lite"/>
    </source>
</evidence>
<protein>
    <submittedName>
        <fullName evidence="2">Uncharacterized protein</fullName>
    </submittedName>
</protein>
<name>A0ABQ7JKX3_9FUNG</name>
<comment type="caution">
    <text evidence="2">The sequence shown here is derived from an EMBL/GenBank/DDBJ whole genome shotgun (WGS) entry which is preliminary data.</text>
</comment>
<dbReference type="EMBL" id="JAAAIM010001445">
    <property type="protein sequence ID" value="KAG0278489.1"/>
    <property type="molecule type" value="Genomic_DNA"/>
</dbReference>
<organism evidence="2 3">
    <name type="scientific">Linnemannia gamsii</name>
    <dbReference type="NCBI Taxonomy" id="64522"/>
    <lineage>
        <taxon>Eukaryota</taxon>
        <taxon>Fungi</taxon>
        <taxon>Fungi incertae sedis</taxon>
        <taxon>Mucoromycota</taxon>
        <taxon>Mortierellomycotina</taxon>
        <taxon>Mortierellomycetes</taxon>
        <taxon>Mortierellales</taxon>
        <taxon>Mortierellaceae</taxon>
        <taxon>Linnemannia</taxon>
    </lineage>
</organism>
<keyword evidence="3" id="KW-1185">Reference proteome</keyword>
<proteinExistence type="predicted"/>